<dbReference type="KEGG" id="lbc:LACBIDRAFT_330686"/>
<dbReference type="AlphaFoldDB" id="B0DM47"/>
<keyword evidence="2" id="KW-1185">Reference proteome</keyword>
<name>B0DM47_LACBS</name>
<dbReference type="HOGENOM" id="CLU_101470_1_0_1"/>
<accession>B0DM47</accession>
<reference evidence="1 2" key="1">
    <citation type="journal article" date="2008" name="Nature">
        <title>The genome of Laccaria bicolor provides insights into mycorrhizal symbiosis.</title>
        <authorList>
            <person name="Martin F."/>
            <person name="Aerts A."/>
            <person name="Ahren D."/>
            <person name="Brun A."/>
            <person name="Danchin E.G.J."/>
            <person name="Duchaussoy F."/>
            <person name="Gibon J."/>
            <person name="Kohler A."/>
            <person name="Lindquist E."/>
            <person name="Pereda V."/>
            <person name="Salamov A."/>
            <person name="Shapiro H.J."/>
            <person name="Wuyts J."/>
            <person name="Blaudez D."/>
            <person name="Buee M."/>
            <person name="Brokstein P."/>
            <person name="Canbaeck B."/>
            <person name="Cohen D."/>
            <person name="Courty P.E."/>
            <person name="Coutinho P.M."/>
            <person name="Delaruelle C."/>
            <person name="Detter J.C."/>
            <person name="Deveau A."/>
            <person name="DiFazio S."/>
            <person name="Duplessis S."/>
            <person name="Fraissinet-Tachet L."/>
            <person name="Lucic E."/>
            <person name="Frey-Klett P."/>
            <person name="Fourrey C."/>
            <person name="Feussner I."/>
            <person name="Gay G."/>
            <person name="Grimwood J."/>
            <person name="Hoegger P.J."/>
            <person name="Jain P."/>
            <person name="Kilaru S."/>
            <person name="Labbe J."/>
            <person name="Lin Y.C."/>
            <person name="Legue V."/>
            <person name="Le Tacon F."/>
            <person name="Marmeisse R."/>
            <person name="Melayah D."/>
            <person name="Montanini B."/>
            <person name="Muratet M."/>
            <person name="Nehls U."/>
            <person name="Niculita-Hirzel H."/>
            <person name="Oudot-Le Secq M.P."/>
            <person name="Peter M."/>
            <person name="Quesneville H."/>
            <person name="Rajashekar B."/>
            <person name="Reich M."/>
            <person name="Rouhier N."/>
            <person name="Schmutz J."/>
            <person name="Yin T."/>
            <person name="Chalot M."/>
            <person name="Henrissat B."/>
            <person name="Kuees U."/>
            <person name="Lucas S."/>
            <person name="Van de Peer Y."/>
            <person name="Podila G.K."/>
            <person name="Polle A."/>
            <person name="Pukkila P.J."/>
            <person name="Richardson P.M."/>
            <person name="Rouze P."/>
            <person name="Sanders I.R."/>
            <person name="Stajich J.E."/>
            <person name="Tunlid A."/>
            <person name="Tuskan G."/>
            <person name="Grigoriev I.V."/>
        </authorList>
    </citation>
    <scope>NUCLEOTIDE SEQUENCE [LARGE SCALE GENOMIC DNA]</scope>
    <source>
        <strain evidence="2">S238N-H82 / ATCC MYA-4686</strain>
    </source>
</reference>
<dbReference type="GeneID" id="6080652"/>
<evidence type="ECO:0000313" key="1">
    <source>
        <dbReference type="EMBL" id="EDR04409.1"/>
    </source>
</evidence>
<evidence type="ECO:0000313" key="2">
    <source>
        <dbReference type="Proteomes" id="UP000001194"/>
    </source>
</evidence>
<dbReference type="Proteomes" id="UP000001194">
    <property type="component" value="Unassembled WGS sequence"/>
</dbReference>
<dbReference type="InParanoid" id="B0DM47"/>
<protein>
    <submittedName>
        <fullName evidence="1">Predicted protein</fullName>
    </submittedName>
</protein>
<proteinExistence type="predicted"/>
<sequence length="190" mass="21862">MGRPRLYHTPEQKSQARKETLKRYYVKHCAQIRRQARRRFKRAQKSLQQELEKQPIAGAIETPDPLELDNDDPLKVIASAQGHFEKLTRGSISGYLSEVVERCLNDIDGSKEYCQVTSSVWDSFLHDVQDTLSSVLQEYGCRPEYDVGEATHLDIRHVIGLIAEVEELLLSSPSQLWEWHALGRLAYQNL</sequence>
<dbReference type="RefSeq" id="XP_001884928.1">
    <property type="nucleotide sequence ID" value="XM_001884893.1"/>
</dbReference>
<gene>
    <name evidence="1" type="ORF">LACBIDRAFT_330686</name>
</gene>
<organism evidence="2">
    <name type="scientific">Laccaria bicolor (strain S238N-H82 / ATCC MYA-4686)</name>
    <name type="common">Bicoloured deceiver</name>
    <name type="synonym">Laccaria laccata var. bicolor</name>
    <dbReference type="NCBI Taxonomy" id="486041"/>
    <lineage>
        <taxon>Eukaryota</taxon>
        <taxon>Fungi</taxon>
        <taxon>Dikarya</taxon>
        <taxon>Basidiomycota</taxon>
        <taxon>Agaricomycotina</taxon>
        <taxon>Agaricomycetes</taxon>
        <taxon>Agaricomycetidae</taxon>
        <taxon>Agaricales</taxon>
        <taxon>Agaricineae</taxon>
        <taxon>Hydnangiaceae</taxon>
        <taxon>Laccaria</taxon>
    </lineage>
</organism>
<dbReference type="EMBL" id="DS547118">
    <property type="protein sequence ID" value="EDR04409.1"/>
    <property type="molecule type" value="Genomic_DNA"/>
</dbReference>
<dbReference type="OrthoDB" id="2654423at2759"/>